<accession>A0A8B8FAW7</accession>
<proteinExistence type="predicted"/>
<dbReference type="PROSITE" id="PS51029">
    <property type="entry name" value="MADF"/>
    <property type="match status" value="1"/>
</dbReference>
<dbReference type="OrthoDB" id="6628652at2759"/>
<dbReference type="InterPro" id="IPR006578">
    <property type="entry name" value="MADF-dom"/>
</dbReference>
<dbReference type="Pfam" id="PF10545">
    <property type="entry name" value="MADF_DNA_bdg"/>
    <property type="match status" value="1"/>
</dbReference>
<evidence type="ECO:0000256" key="1">
    <source>
        <dbReference type="SAM" id="MobiDB-lite"/>
    </source>
</evidence>
<feature type="compositionally biased region" description="Low complexity" evidence="1">
    <location>
        <begin position="118"/>
        <end position="143"/>
    </location>
</feature>
<dbReference type="PANTHER" id="PTHR21505">
    <property type="entry name" value="MADF DOMAIN-CONTAINING PROTEIN-RELATED"/>
    <property type="match status" value="1"/>
</dbReference>
<dbReference type="Proteomes" id="UP000694846">
    <property type="component" value="Unplaced"/>
</dbReference>
<feature type="compositionally biased region" description="Basic and acidic residues" evidence="1">
    <location>
        <begin position="145"/>
        <end position="158"/>
    </location>
</feature>
<feature type="region of interest" description="Disordered" evidence="1">
    <location>
        <begin position="276"/>
        <end position="297"/>
    </location>
</feature>
<organism evidence="3 4">
    <name type="scientific">Sipha flava</name>
    <name type="common">yellow sugarcane aphid</name>
    <dbReference type="NCBI Taxonomy" id="143950"/>
    <lineage>
        <taxon>Eukaryota</taxon>
        <taxon>Metazoa</taxon>
        <taxon>Ecdysozoa</taxon>
        <taxon>Arthropoda</taxon>
        <taxon>Hexapoda</taxon>
        <taxon>Insecta</taxon>
        <taxon>Pterygota</taxon>
        <taxon>Neoptera</taxon>
        <taxon>Paraneoptera</taxon>
        <taxon>Hemiptera</taxon>
        <taxon>Sternorrhyncha</taxon>
        <taxon>Aphidomorpha</taxon>
        <taxon>Aphidoidea</taxon>
        <taxon>Aphididae</taxon>
        <taxon>Sipha</taxon>
    </lineage>
</organism>
<feature type="domain" description="MADF" evidence="2">
    <location>
        <begin position="1"/>
        <end position="92"/>
    </location>
</feature>
<dbReference type="GeneID" id="112681450"/>
<dbReference type="RefSeq" id="XP_025407485.1">
    <property type="nucleotide sequence ID" value="XM_025551700.1"/>
</dbReference>
<evidence type="ECO:0000259" key="2">
    <source>
        <dbReference type="PROSITE" id="PS51029"/>
    </source>
</evidence>
<dbReference type="SMART" id="SM00595">
    <property type="entry name" value="MADF"/>
    <property type="match status" value="1"/>
</dbReference>
<dbReference type="PANTHER" id="PTHR21505:SF8">
    <property type="entry name" value="DPT-YFP REPRESSOR BY OVEREXPRESSION, ISOFORM D-RELATED"/>
    <property type="match status" value="1"/>
</dbReference>
<reference evidence="4" key="1">
    <citation type="submission" date="2025-08" db="UniProtKB">
        <authorList>
            <consortium name="RefSeq"/>
        </authorList>
    </citation>
    <scope>IDENTIFICATION</scope>
    <source>
        <tissue evidence="4">Whole body</tissue>
    </source>
</reference>
<dbReference type="AlphaFoldDB" id="A0A8B8FAW7"/>
<sequence>MNPCLWQVKNKDYHDRDKKEAAYKLLIEKLGEIEPDANKTAVVRKINNLRSNVRKEKKRYEQSLKSGASADDVYHVKLWYYDLFDFLHDQISPRESSSNLDSDEDSCEGHLDQQNSPNGETVNSETTNNNEVQSRSSNNYSSRPPKPDKAKRKDESITHELLESVRDHFKRPREKTEDRCDVIAKNIAMKLRALDATNLCVVEKLINDLLFEAEIGHLTPDHAYINMRDNLRQHQRSYVPAQQYQQQVHYQSSPIFNESYAPSFVYSGSPSPPCFPLQSGQHSQHRSQLLPPSHINNSQQADTYSIEMQTPTIQVYHDETAALPSNPGSTATFINNFNPDLV</sequence>
<name>A0A8B8FAW7_9HEMI</name>
<gene>
    <name evidence="4" type="primary">LOC112681450</name>
</gene>
<protein>
    <submittedName>
        <fullName evidence="4">Uncharacterized protein LOC112681450</fullName>
    </submittedName>
</protein>
<evidence type="ECO:0000313" key="4">
    <source>
        <dbReference type="RefSeq" id="XP_025407485.1"/>
    </source>
</evidence>
<feature type="region of interest" description="Disordered" evidence="1">
    <location>
        <begin position="94"/>
        <end position="158"/>
    </location>
</feature>
<keyword evidence="3" id="KW-1185">Reference proteome</keyword>
<evidence type="ECO:0000313" key="3">
    <source>
        <dbReference type="Proteomes" id="UP000694846"/>
    </source>
</evidence>